<dbReference type="SUPFAM" id="SSF53098">
    <property type="entry name" value="Ribonuclease H-like"/>
    <property type="match status" value="1"/>
</dbReference>
<evidence type="ECO:0008006" key="3">
    <source>
        <dbReference type="Google" id="ProtNLM"/>
    </source>
</evidence>
<reference evidence="1" key="1">
    <citation type="submission" date="2018-05" db="EMBL/GenBank/DDBJ databases">
        <title>Draft genome of Mucuna pruriens seed.</title>
        <authorList>
            <person name="Nnadi N.E."/>
            <person name="Vos R."/>
            <person name="Hasami M.H."/>
            <person name="Devisetty U.K."/>
            <person name="Aguiy J.C."/>
        </authorList>
    </citation>
    <scope>NUCLEOTIDE SEQUENCE [LARGE SCALE GENOMIC DNA]</scope>
    <source>
        <strain evidence="1">JCA_2017</strain>
    </source>
</reference>
<dbReference type="PANTHER" id="PTHR48475">
    <property type="entry name" value="RIBONUCLEASE H"/>
    <property type="match status" value="1"/>
</dbReference>
<evidence type="ECO:0000313" key="1">
    <source>
        <dbReference type="EMBL" id="RDX92395.1"/>
    </source>
</evidence>
<feature type="non-terminal residue" evidence="1">
    <location>
        <position position="1"/>
    </location>
</feature>
<dbReference type="InterPro" id="IPR012337">
    <property type="entry name" value="RNaseH-like_sf"/>
</dbReference>
<name>A0A371GPA3_MUCPR</name>
<dbReference type="AlphaFoldDB" id="A0A371GPA3"/>
<dbReference type="InterPro" id="IPR036397">
    <property type="entry name" value="RNaseH_sf"/>
</dbReference>
<dbReference type="Proteomes" id="UP000257109">
    <property type="component" value="Unassembled WGS sequence"/>
</dbReference>
<comment type="caution">
    <text evidence="1">The sequence shown here is derived from an EMBL/GenBank/DDBJ whole genome shotgun (WGS) entry which is preliminary data.</text>
</comment>
<dbReference type="EMBL" id="QJKJ01004875">
    <property type="protein sequence ID" value="RDX92395.1"/>
    <property type="molecule type" value="Genomic_DNA"/>
</dbReference>
<evidence type="ECO:0000313" key="2">
    <source>
        <dbReference type="Proteomes" id="UP000257109"/>
    </source>
</evidence>
<sequence length="241" mass="28056">MNMTLLRCVDCQEAERIIEEVHEGTFDTYTNGHALAHKILRIHHHNSTVYRPKMNRAVEATNKNIKKIVQKMVVTYKDWHEMLPYVLHGYRTSVRTSMRETPYSLVYGTEAILPVEVEIPSLRVLVKVELEEAEWIQQRLDLLNLIKEKRLATLCHGQLYQRRIKDAFDKKARPRMFKEGDMVLKKTLSNTKDQRGKWAPNYEGPYVVKHAFSGGVLILIDAEGRDLKHPVNADSVKMFFP</sequence>
<gene>
    <name evidence="1" type="ORF">CR513_25482</name>
</gene>
<accession>A0A371GPA3</accession>
<keyword evidence="2" id="KW-1185">Reference proteome</keyword>
<protein>
    <recommendedName>
        <fullName evidence="3">Integrase catalytic domain-containing protein</fullName>
    </recommendedName>
</protein>
<dbReference type="Gene3D" id="3.30.420.10">
    <property type="entry name" value="Ribonuclease H-like superfamily/Ribonuclease H"/>
    <property type="match status" value="1"/>
</dbReference>
<organism evidence="1 2">
    <name type="scientific">Mucuna pruriens</name>
    <name type="common">Velvet bean</name>
    <name type="synonym">Dolichos pruriens</name>
    <dbReference type="NCBI Taxonomy" id="157652"/>
    <lineage>
        <taxon>Eukaryota</taxon>
        <taxon>Viridiplantae</taxon>
        <taxon>Streptophyta</taxon>
        <taxon>Embryophyta</taxon>
        <taxon>Tracheophyta</taxon>
        <taxon>Spermatophyta</taxon>
        <taxon>Magnoliopsida</taxon>
        <taxon>eudicotyledons</taxon>
        <taxon>Gunneridae</taxon>
        <taxon>Pentapetalae</taxon>
        <taxon>rosids</taxon>
        <taxon>fabids</taxon>
        <taxon>Fabales</taxon>
        <taxon>Fabaceae</taxon>
        <taxon>Papilionoideae</taxon>
        <taxon>50 kb inversion clade</taxon>
        <taxon>NPAAA clade</taxon>
        <taxon>indigoferoid/millettioid clade</taxon>
        <taxon>Phaseoleae</taxon>
        <taxon>Mucuna</taxon>
    </lineage>
</organism>
<proteinExistence type="predicted"/>
<dbReference type="PANTHER" id="PTHR48475:SF1">
    <property type="entry name" value="RNASE H TYPE-1 DOMAIN-CONTAINING PROTEIN"/>
    <property type="match status" value="1"/>
</dbReference>
<dbReference type="GO" id="GO:0003676">
    <property type="term" value="F:nucleic acid binding"/>
    <property type="evidence" value="ECO:0007669"/>
    <property type="project" value="InterPro"/>
</dbReference>